<dbReference type="AlphaFoldDB" id="A0A7U4GCS9"/>
<dbReference type="Proteomes" id="UP000230961">
    <property type="component" value="Chromosome"/>
</dbReference>
<dbReference type="Pfam" id="PF00486">
    <property type="entry name" value="Trans_reg_C"/>
    <property type="match status" value="1"/>
</dbReference>
<keyword evidence="1 2" id="KW-0238">DNA-binding</keyword>
<dbReference type="InterPro" id="IPR036388">
    <property type="entry name" value="WH-like_DNA-bd_sf"/>
</dbReference>
<dbReference type="SMART" id="SM00862">
    <property type="entry name" value="Trans_reg_C"/>
    <property type="match status" value="1"/>
</dbReference>
<evidence type="ECO:0000256" key="2">
    <source>
        <dbReference type="PROSITE-ProRule" id="PRU01091"/>
    </source>
</evidence>
<feature type="DNA-binding region" description="OmpR/PhoB-type" evidence="2">
    <location>
        <begin position="3"/>
        <end position="103"/>
    </location>
</feature>
<dbReference type="InterPro" id="IPR016032">
    <property type="entry name" value="Sig_transdc_resp-reg_C-effctor"/>
</dbReference>
<reference evidence="5 6" key="1">
    <citation type="submission" date="2017-11" db="EMBL/GenBank/DDBJ databases">
        <title>The complete genome sequence and comparative genome analysis of Yersinia enterocolitica strain LC20.</title>
        <authorList>
            <person name="Shi G."/>
            <person name="Su M."/>
            <person name="Liang J."/>
            <person name="Gu W."/>
            <person name="Xiao Y."/>
            <person name="Zhang Z."/>
            <person name="Qiu H."/>
            <person name="Duan R."/>
            <person name="Zhang Z."/>
            <person name="Li Y."/>
            <person name="Zhang X."/>
            <person name="Ling Y."/>
            <person name="Song L."/>
            <person name="Chen M."/>
            <person name="Zhao Y."/>
            <person name="Wu J."/>
            <person name="Jing H."/>
            <person name="Xiao J."/>
            <person name="Wang X."/>
        </authorList>
    </citation>
    <scope>NUCLEOTIDE SEQUENCE [LARGE SCALE GENOMIC DNA]</scope>
    <source>
        <strain evidence="5 6">LC20</strain>
    </source>
</reference>
<evidence type="ECO:0000313" key="5">
    <source>
        <dbReference type="EMBL" id="AHM71956.2"/>
    </source>
</evidence>
<dbReference type="GO" id="GO:0000160">
    <property type="term" value="P:phosphorelay signal transduction system"/>
    <property type="evidence" value="ECO:0007669"/>
    <property type="project" value="InterPro"/>
</dbReference>
<keyword evidence="3" id="KW-0472">Membrane</keyword>
<name>A0A7U4GCS9_YEREN</name>
<organism evidence="5 6">
    <name type="scientific">Yersinia enterocolitica LC20</name>
    <dbReference type="NCBI Taxonomy" id="1443113"/>
    <lineage>
        <taxon>Bacteria</taxon>
        <taxon>Pseudomonadati</taxon>
        <taxon>Pseudomonadota</taxon>
        <taxon>Gammaproteobacteria</taxon>
        <taxon>Enterobacterales</taxon>
        <taxon>Yersiniaceae</taxon>
        <taxon>Yersinia</taxon>
    </lineage>
</organism>
<dbReference type="GO" id="GO:0006355">
    <property type="term" value="P:regulation of DNA-templated transcription"/>
    <property type="evidence" value="ECO:0007669"/>
    <property type="project" value="InterPro"/>
</dbReference>
<dbReference type="SUPFAM" id="SSF46894">
    <property type="entry name" value="C-terminal effector domain of the bipartite response regulators"/>
    <property type="match status" value="1"/>
</dbReference>
<dbReference type="Gene3D" id="1.10.10.10">
    <property type="entry name" value="Winged helix-like DNA-binding domain superfamily/Winged helix DNA-binding domain"/>
    <property type="match status" value="1"/>
</dbReference>
<protein>
    <submittedName>
        <fullName evidence="5">Transcriptional regulator</fullName>
    </submittedName>
</protein>
<accession>A0A7U4GCS9</accession>
<dbReference type="KEGG" id="yel:LC20_00700"/>
<feature type="domain" description="OmpR/PhoB-type" evidence="4">
    <location>
        <begin position="3"/>
        <end position="103"/>
    </location>
</feature>
<dbReference type="CDD" id="cd00383">
    <property type="entry name" value="trans_reg_C"/>
    <property type="match status" value="1"/>
</dbReference>
<feature type="transmembrane region" description="Helical" evidence="3">
    <location>
        <begin position="201"/>
        <end position="222"/>
    </location>
</feature>
<sequence>MTRKTYIINGYLIDLNSGFMTHRNTGETKRLGEYQLKLLTALLQHAGKILSRDEITSLVWQRRVIGNNSLPNAIHTLRVVLGDKNKQQRIIQTIPKMGYSLDPSFCEIVEDSGEQLPGTLATTQKVMHSAQRIADTKANDEQEVSPIFPLSKKPLLISEAPSENLAIAAKNINPVNNQTLSALEVTPLKIAAKQRPLFRRWALSLLLLLILIIGVAGSYIAYQQQTTFDSQAVEQNLGMYSNTRVLQLLDSQLSLQDKQNLNQCLKKHALYDK</sequence>
<proteinExistence type="predicted"/>
<keyword evidence="3" id="KW-0812">Transmembrane</keyword>
<keyword evidence="3" id="KW-1133">Transmembrane helix</keyword>
<dbReference type="EMBL" id="CP007448">
    <property type="protein sequence ID" value="AHM71956.2"/>
    <property type="molecule type" value="Genomic_DNA"/>
</dbReference>
<evidence type="ECO:0000259" key="4">
    <source>
        <dbReference type="PROSITE" id="PS51755"/>
    </source>
</evidence>
<dbReference type="InterPro" id="IPR001867">
    <property type="entry name" value="OmpR/PhoB-type_DNA-bd"/>
</dbReference>
<evidence type="ECO:0000256" key="1">
    <source>
        <dbReference type="ARBA" id="ARBA00023125"/>
    </source>
</evidence>
<evidence type="ECO:0000313" key="6">
    <source>
        <dbReference type="Proteomes" id="UP000230961"/>
    </source>
</evidence>
<gene>
    <name evidence="5" type="ORF">LC20_00700</name>
</gene>
<dbReference type="PROSITE" id="PS51755">
    <property type="entry name" value="OMPR_PHOB"/>
    <property type="match status" value="1"/>
</dbReference>
<evidence type="ECO:0000256" key="3">
    <source>
        <dbReference type="SAM" id="Phobius"/>
    </source>
</evidence>
<dbReference type="GO" id="GO:0003677">
    <property type="term" value="F:DNA binding"/>
    <property type="evidence" value="ECO:0007669"/>
    <property type="project" value="UniProtKB-UniRule"/>
</dbReference>